<proteinExistence type="predicted"/>
<keyword evidence="2" id="KW-0441">Lipid A biosynthesis</keyword>
<dbReference type="GO" id="GO:0016020">
    <property type="term" value="C:membrane"/>
    <property type="evidence" value="ECO:0007669"/>
    <property type="project" value="GOC"/>
</dbReference>
<dbReference type="Pfam" id="PF13720">
    <property type="entry name" value="Acetyltransf_11"/>
    <property type="match status" value="1"/>
</dbReference>
<evidence type="ECO:0000256" key="3">
    <source>
        <dbReference type="ARBA" id="ARBA00022679"/>
    </source>
</evidence>
<evidence type="ECO:0000313" key="8">
    <source>
        <dbReference type="Proteomes" id="UP000254794"/>
    </source>
</evidence>
<organism evidence="7 8">
    <name type="scientific">Legionella busanensis</name>
    <dbReference type="NCBI Taxonomy" id="190655"/>
    <lineage>
        <taxon>Bacteria</taxon>
        <taxon>Pseudomonadati</taxon>
        <taxon>Pseudomonadota</taxon>
        <taxon>Gammaproteobacteria</taxon>
        <taxon>Legionellales</taxon>
        <taxon>Legionellaceae</taxon>
        <taxon>Legionella</taxon>
    </lineage>
</organism>
<keyword evidence="1" id="KW-0444">Lipid biosynthesis</keyword>
<keyword evidence="4" id="KW-0443">Lipid metabolism</keyword>
<evidence type="ECO:0000256" key="5">
    <source>
        <dbReference type="ARBA" id="ARBA00023315"/>
    </source>
</evidence>
<dbReference type="PIRSF" id="PIRSF000456">
    <property type="entry name" value="UDP-GlcNAc_acltr"/>
    <property type="match status" value="1"/>
</dbReference>
<protein>
    <submittedName>
        <fullName evidence="7">UDP-N-acetylglucosamine acyltransferase, acyl-[acyl carrier protein]-UDP-N-acetylglucosamine-O-acyltransferase</fullName>
        <ecNumber evidence="7">2.3.1.129</ecNumber>
    </submittedName>
</protein>
<name>A0A378JMD5_9GAMM</name>
<dbReference type="InterPro" id="IPR010137">
    <property type="entry name" value="Lipid_A_LpxA"/>
</dbReference>
<dbReference type="NCBIfam" id="TIGR01852">
    <property type="entry name" value="lipid_A_lpxA"/>
    <property type="match status" value="1"/>
</dbReference>
<feature type="domain" description="UDP N-acetylglucosamine O-acyltransferase C-terminal" evidence="6">
    <location>
        <begin position="184"/>
        <end position="262"/>
    </location>
</feature>
<dbReference type="SUPFAM" id="SSF51161">
    <property type="entry name" value="Trimeric LpxA-like enzymes"/>
    <property type="match status" value="1"/>
</dbReference>
<evidence type="ECO:0000256" key="2">
    <source>
        <dbReference type="ARBA" id="ARBA00022556"/>
    </source>
</evidence>
<keyword evidence="5 7" id="KW-0012">Acyltransferase</keyword>
<dbReference type="InterPro" id="IPR029098">
    <property type="entry name" value="Acetyltransf_C"/>
</dbReference>
<dbReference type="InterPro" id="IPR011004">
    <property type="entry name" value="Trimer_LpxA-like_sf"/>
</dbReference>
<dbReference type="OrthoDB" id="9815592at2"/>
<evidence type="ECO:0000259" key="6">
    <source>
        <dbReference type="Pfam" id="PF13720"/>
    </source>
</evidence>
<dbReference type="GO" id="GO:0009245">
    <property type="term" value="P:lipid A biosynthetic process"/>
    <property type="evidence" value="ECO:0007669"/>
    <property type="project" value="UniProtKB-KW"/>
</dbReference>
<reference evidence="7 8" key="1">
    <citation type="submission" date="2018-06" db="EMBL/GenBank/DDBJ databases">
        <authorList>
            <consortium name="Pathogen Informatics"/>
            <person name="Doyle S."/>
        </authorList>
    </citation>
    <scope>NUCLEOTIDE SEQUENCE [LARGE SCALE GENOMIC DNA]</scope>
    <source>
        <strain evidence="7 8">NCTC13316</strain>
    </source>
</reference>
<sequence>MEHNKNYKTQIHPTAIVSSKAKLGINVYIGPYCIIGPHVHISDHVSLHDHVTINGYTTIGDYTIVYPFACLGDPPQDLSYHGEPSQLIIGSHNKIGHYVTMNGGTENGGLITRIGNYGIFMDGSHVAHNCEIGDYVVIPNHVLLAGHVKVGNNVVFGGASSVVQNTRIGSGAFVTAHTLVSKHVIPYGIVSGFRARLRGLNLTGMKRLHISNRDIHIVRQAYKILFDKSKEDLWKESVKKIKNEFPDNPYVQEIVEFIERPTKKAFCTPYSAEDDI</sequence>
<dbReference type="NCBIfam" id="NF003657">
    <property type="entry name" value="PRK05289.1"/>
    <property type="match status" value="1"/>
</dbReference>
<dbReference type="RefSeq" id="WP_115331948.1">
    <property type="nucleotide sequence ID" value="NZ_CAAAHP010000006.1"/>
</dbReference>
<keyword evidence="3 7" id="KW-0808">Transferase</keyword>
<dbReference type="EC" id="2.3.1.129" evidence="7"/>
<evidence type="ECO:0000313" key="7">
    <source>
        <dbReference type="EMBL" id="STX52384.1"/>
    </source>
</evidence>
<gene>
    <name evidence="7" type="primary">lpxA_2</name>
    <name evidence="7" type="ORF">NCTC13316_02497</name>
</gene>
<dbReference type="Gene3D" id="2.160.10.10">
    <property type="entry name" value="Hexapeptide repeat proteins"/>
    <property type="match status" value="1"/>
</dbReference>
<evidence type="ECO:0000256" key="1">
    <source>
        <dbReference type="ARBA" id="ARBA00022516"/>
    </source>
</evidence>
<evidence type="ECO:0000256" key="4">
    <source>
        <dbReference type="ARBA" id="ARBA00023098"/>
    </source>
</evidence>
<dbReference type="CDD" id="cd03351">
    <property type="entry name" value="LbH_UDP-GlcNAc_AT"/>
    <property type="match status" value="1"/>
</dbReference>
<dbReference type="EMBL" id="UGOD01000001">
    <property type="protein sequence ID" value="STX52384.1"/>
    <property type="molecule type" value="Genomic_DNA"/>
</dbReference>
<dbReference type="Proteomes" id="UP000254794">
    <property type="component" value="Unassembled WGS sequence"/>
</dbReference>
<dbReference type="GO" id="GO:0008780">
    <property type="term" value="F:acyl-[acyl-carrier-protein]-UDP-N-acetylglucosamine O-acyltransferase activity"/>
    <property type="evidence" value="ECO:0007669"/>
    <property type="project" value="UniProtKB-EC"/>
</dbReference>
<dbReference type="PANTHER" id="PTHR43480">
    <property type="entry name" value="ACYL-[ACYL-CARRIER-PROTEIN]--UDP-N-ACETYLGLUCOSAMINE O-ACYLTRANSFERASE"/>
    <property type="match status" value="1"/>
</dbReference>
<dbReference type="AlphaFoldDB" id="A0A378JMD5"/>
<accession>A0A378JMD5</accession>
<keyword evidence="8" id="KW-1185">Reference proteome</keyword>
<dbReference type="Gene3D" id="1.20.1180.10">
    <property type="entry name" value="Udp N-acetylglucosamine O-acyltransferase, C-terminal domain"/>
    <property type="match status" value="1"/>
</dbReference>
<dbReference type="InterPro" id="IPR037157">
    <property type="entry name" value="Acetyltransf_C_sf"/>
</dbReference>
<dbReference type="PANTHER" id="PTHR43480:SF1">
    <property type="entry name" value="ACYL-[ACYL-CARRIER-PROTEIN]--UDP-N-ACETYLGLUCOSAMINE O-ACYLTRANSFERASE, MITOCHONDRIAL-RELATED"/>
    <property type="match status" value="1"/>
</dbReference>